<dbReference type="EMBL" id="JBJUVG010000004">
    <property type="protein sequence ID" value="MFM9413534.1"/>
    <property type="molecule type" value="Genomic_DNA"/>
</dbReference>
<proteinExistence type="predicted"/>
<protein>
    <submittedName>
        <fullName evidence="3">Alpha/beta hydrolase</fullName>
    </submittedName>
</protein>
<dbReference type="PANTHER" id="PTHR43358:SF4">
    <property type="entry name" value="ALPHA_BETA HYDROLASE FOLD-1 DOMAIN-CONTAINING PROTEIN"/>
    <property type="match status" value="1"/>
</dbReference>
<keyword evidence="3" id="KW-0378">Hydrolase</keyword>
<dbReference type="Gene3D" id="3.40.50.1820">
    <property type="entry name" value="alpha/beta hydrolase"/>
    <property type="match status" value="1"/>
</dbReference>
<dbReference type="Pfam" id="PF08386">
    <property type="entry name" value="Abhydrolase_4"/>
    <property type="match status" value="1"/>
</dbReference>
<dbReference type="GO" id="GO:0016787">
    <property type="term" value="F:hydrolase activity"/>
    <property type="evidence" value="ECO:0007669"/>
    <property type="project" value="UniProtKB-KW"/>
</dbReference>
<gene>
    <name evidence="3" type="ORF">ACKQTC_04045</name>
</gene>
<feature type="domain" description="AB hydrolase-1" evidence="1">
    <location>
        <begin position="92"/>
        <end position="201"/>
    </location>
</feature>
<dbReference type="SUPFAM" id="SSF53474">
    <property type="entry name" value="alpha/beta-Hydrolases"/>
    <property type="match status" value="1"/>
</dbReference>
<dbReference type="InterPro" id="IPR000073">
    <property type="entry name" value="AB_hydrolase_1"/>
</dbReference>
<evidence type="ECO:0000313" key="4">
    <source>
        <dbReference type="Proteomes" id="UP001631949"/>
    </source>
</evidence>
<dbReference type="PANTHER" id="PTHR43358">
    <property type="entry name" value="ALPHA/BETA-HYDROLASE"/>
    <property type="match status" value="1"/>
</dbReference>
<dbReference type="InterPro" id="IPR052920">
    <property type="entry name" value="DNA-binding_regulatory"/>
</dbReference>
<evidence type="ECO:0000313" key="3">
    <source>
        <dbReference type="EMBL" id="MFM9413534.1"/>
    </source>
</evidence>
<keyword evidence="4" id="KW-1185">Reference proteome</keyword>
<dbReference type="InterPro" id="IPR029058">
    <property type="entry name" value="AB_hydrolase_fold"/>
</dbReference>
<dbReference type="InterPro" id="IPR013595">
    <property type="entry name" value="Pept_S33_TAP-like_C"/>
</dbReference>
<evidence type="ECO:0000259" key="2">
    <source>
        <dbReference type="Pfam" id="PF08386"/>
    </source>
</evidence>
<accession>A0ABW9H0D1</accession>
<name>A0ABW9H0D1_9FIRM</name>
<comment type="caution">
    <text evidence="3">The sequence shown here is derived from an EMBL/GenBank/DDBJ whole genome shotgun (WGS) entry which is preliminary data.</text>
</comment>
<evidence type="ECO:0000259" key="1">
    <source>
        <dbReference type="Pfam" id="PF00561"/>
    </source>
</evidence>
<dbReference type="RefSeq" id="WP_408977153.1">
    <property type="nucleotide sequence ID" value="NZ_JBJUVG010000004.1"/>
</dbReference>
<dbReference type="Pfam" id="PF00561">
    <property type="entry name" value="Abhydrolase_1"/>
    <property type="match status" value="1"/>
</dbReference>
<organism evidence="3 4">
    <name type="scientific">Peptococcus simiae</name>
    <dbReference type="NCBI Taxonomy" id="1643805"/>
    <lineage>
        <taxon>Bacteria</taxon>
        <taxon>Bacillati</taxon>
        <taxon>Bacillota</taxon>
        <taxon>Clostridia</taxon>
        <taxon>Eubacteriales</taxon>
        <taxon>Peptococcaceae</taxon>
        <taxon>Peptococcus</taxon>
    </lineage>
</organism>
<dbReference type="Proteomes" id="UP001631949">
    <property type="component" value="Unassembled WGS sequence"/>
</dbReference>
<feature type="domain" description="Peptidase S33 tripeptidyl aminopeptidase-like C-terminal" evidence="2">
    <location>
        <begin position="245"/>
        <end position="307"/>
    </location>
</feature>
<reference evidence="3 4" key="1">
    <citation type="journal article" date="2016" name="Int. J. Syst. Evol. Microbiol.">
        <title>Peptococcus simiae sp. nov., isolated from rhesus macaque faeces and emended description of the genus Peptococcus.</title>
        <authorList>
            <person name="Shkoporov A.N."/>
            <person name="Efimov B.A."/>
            <person name="Kondova I."/>
            <person name="Ouwerling B."/>
            <person name="Chaplin A.V."/>
            <person name="Shcherbakova V.A."/>
            <person name="Langermans J.A.M."/>
        </authorList>
    </citation>
    <scope>NUCLEOTIDE SEQUENCE [LARGE SCALE GENOMIC DNA]</scope>
    <source>
        <strain evidence="3 4">M108</strain>
    </source>
</reference>
<sequence>MTKKVKGIIITTVILALGLVVAVTAYTGYQVTEGVYHLVSREETVNYYKDHYQADFEAFKASHPPQALSLPSSQFDHRIPLLYYDLPEDKGLVVMAPGLGAVKEETFAEAAIFMDLGYDFMVLDMRNAGENMAELNTFGYLESRDLLDVLAYSRTRNDKKTVLYGQSMGGLAAALAAGQEPGNIDYLILDCPVGNAYEMIEPQFDKIAREEKIPKDFLLFAGNLVSKLRYGFDFHDFNGPARLADTKLPVLILNAKADQVTPYQMGEDYFKALQTDQKEWVAFEGAGHTELYKEDPALYKQTIEKFLGDA</sequence>